<feature type="transmembrane region" description="Helical" evidence="1">
    <location>
        <begin position="120"/>
        <end position="141"/>
    </location>
</feature>
<evidence type="ECO:0000313" key="3">
    <source>
        <dbReference type="EMBL" id="QZD86298.1"/>
    </source>
</evidence>
<name>A0ABX8ZG97_9SPHN</name>
<feature type="transmembrane region" description="Helical" evidence="1">
    <location>
        <begin position="12"/>
        <end position="33"/>
    </location>
</feature>
<protein>
    <submittedName>
        <fullName evidence="3">DUF4328 domain-containing protein</fullName>
    </submittedName>
</protein>
<dbReference type="InterPro" id="IPR025565">
    <property type="entry name" value="DUF4328"/>
</dbReference>
<accession>A0ABX8ZG97</accession>
<organism evidence="3 4">
    <name type="scientific">Qipengyuania psychrotolerans</name>
    <dbReference type="NCBI Taxonomy" id="2867238"/>
    <lineage>
        <taxon>Bacteria</taxon>
        <taxon>Pseudomonadati</taxon>
        <taxon>Pseudomonadota</taxon>
        <taxon>Alphaproteobacteria</taxon>
        <taxon>Sphingomonadales</taxon>
        <taxon>Erythrobacteraceae</taxon>
        <taxon>Qipengyuania</taxon>
    </lineage>
</organism>
<proteinExistence type="predicted"/>
<dbReference type="RefSeq" id="WP_221421843.1">
    <property type="nucleotide sequence ID" value="NZ_CP081297.1"/>
</dbReference>
<feature type="transmembrane region" description="Helical" evidence="1">
    <location>
        <begin position="236"/>
        <end position="258"/>
    </location>
</feature>
<gene>
    <name evidence="3" type="ORF">K3166_08505</name>
</gene>
<keyword evidence="1" id="KW-0472">Membrane</keyword>
<reference evidence="3 4" key="1">
    <citation type="submission" date="2021-08" db="EMBL/GenBank/DDBJ databases">
        <title>Comparative Genomics Analysis of the Genus Qipengyuania Reveals Extensive Genetic Diversity and Metabolic Versatility, Including the Description of Fifteen Novel Species.</title>
        <authorList>
            <person name="Liu Y."/>
        </authorList>
    </citation>
    <scope>NUCLEOTIDE SEQUENCE [LARGE SCALE GENOMIC DNA]</scope>
    <source>
        <strain evidence="3 4">1XM2-8</strain>
    </source>
</reference>
<feature type="domain" description="DUF4328" evidence="2">
    <location>
        <begin position="120"/>
        <end position="220"/>
    </location>
</feature>
<evidence type="ECO:0000256" key="1">
    <source>
        <dbReference type="SAM" id="Phobius"/>
    </source>
</evidence>
<keyword evidence="1" id="KW-0812">Transmembrane</keyword>
<feature type="transmembrane region" description="Helical" evidence="1">
    <location>
        <begin position="203"/>
        <end position="224"/>
    </location>
</feature>
<keyword evidence="4" id="KW-1185">Reference proteome</keyword>
<keyword evidence="1" id="KW-1133">Transmembrane helix</keyword>
<dbReference type="Proteomes" id="UP000824280">
    <property type="component" value="Chromosome"/>
</dbReference>
<dbReference type="Pfam" id="PF14219">
    <property type="entry name" value="DUF4328"/>
    <property type="match status" value="1"/>
</dbReference>
<dbReference type="EMBL" id="CP081297">
    <property type="protein sequence ID" value="QZD86298.1"/>
    <property type="molecule type" value="Genomic_DNA"/>
</dbReference>
<evidence type="ECO:0000259" key="2">
    <source>
        <dbReference type="Pfam" id="PF14219"/>
    </source>
</evidence>
<evidence type="ECO:0000313" key="4">
    <source>
        <dbReference type="Proteomes" id="UP000824280"/>
    </source>
</evidence>
<sequence length="296" mass="33240">MDTGIARLQTLSRVVSLFAAVAILAGLLQLVLLGKDSFFPTAPVIEVSAADAKAAEDYGDEYYDEEYLDEEIAYLERTDPYRTNYYDDAYVSTTDTGIAQPVEKTLGERMLDLIGEPEGIALIVMVIALFAFFVAALMWVWRAHSNMMQHGIRLATTPTRAVVNYLIPMLNLVLPFEAMRELYNRSEGEPQELADASVSDVTAWWTAVAVALMIFVLLAVKYFINFNTPLTFFTPLWMEFVIVGFALFLLLGSTWLFAALTRKITHFQAVYLSDLEPDFTKEAEAPRQTVTIVRKA</sequence>
<feature type="transmembrane region" description="Helical" evidence="1">
    <location>
        <begin position="162"/>
        <end position="183"/>
    </location>
</feature>